<comment type="similarity">
    <text evidence="1 6">Belongs to the glycosyl hydrolase 43 family.</text>
</comment>
<evidence type="ECO:0000256" key="7">
    <source>
        <dbReference type="SAM" id="SignalP"/>
    </source>
</evidence>
<protein>
    <submittedName>
        <fullName evidence="9">Family 43 glycosylhydrolase</fullName>
    </submittedName>
</protein>
<feature type="signal peptide" evidence="7">
    <location>
        <begin position="1"/>
        <end position="18"/>
    </location>
</feature>
<reference evidence="9" key="1">
    <citation type="journal article" date="2021" name="PeerJ">
        <title>Extensive microbial diversity within the chicken gut microbiome revealed by metagenomics and culture.</title>
        <authorList>
            <person name="Gilroy R."/>
            <person name="Ravi A."/>
            <person name="Getino M."/>
            <person name="Pursley I."/>
            <person name="Horton D.L."/>
            <person name="Alikhan N.F."/>
            <person name="Baker D."/>
            <person name="Gharbi K."/>
            <person name="Hall N."/>
            <person name="Watson M."/>
            <person name="Adriaenssens E.M."/>
            <person name="Foster-Nyarko E."/>
            <person name="Jarju S."/>
            <person name="Secka A."/>
            <person name="Antonio M."/>
            <person name="Oren A."/>
            <person name="Chaudhuri R.R."/>
            <person name="La Ragione R."/>
            <person name="Hildebrand F."/>
            <person name="Pallen M.J."/>
        </authorList>
    </citation>
    <scope>NUCLEOTIDE SEQUENCE</scope>
    <source>
        <strain evidence="9">ChiHjej12B11-24981</strain>
    </source>
</reference>
<dbReference type="InterPro" id="IPR041542">
    <property type="entry name" value="GH43_C2"/>
</dbReference>
<dbReference type="GO" id="GO:0004553">
    <property type="term" value="F:hydrolase activity, hydrolyzing O-glycosyl compounds"/>
    <property type="evidence" value="ECO:0007669"/>
    <property type="project" value="InterPro"/>
</dbReference>
<dbReference type="InterPro" id="IPR013320">
    <property type="entry name" value="ConA-like_dom_sf"/>
</dbReference>
<dbReference type="InterPro" id="IPR006710">
    <property type="entry name" value="Glyco_hydro_43"/>
</dbReference>
<evidence type="ECO:0000313" key="9">
    <source>
        <dbReference type="EMBL" id="HIZ01958.1"/>
    </source>
</evidence>
<comment type="caution">
    <text evidence="9">The sequence shown here is derived from an EMBL/GenBank/DDBJ whole genome shotgun (WGS) entry which is preliminary data.</text>
</comment>
<keyword evidence="2 6" id="KW-0378">Hydrolase</keyword>
<gene>
    <name evidence="9" type="ORF">H9819_06875</name>
</gene>
<evidence type="ECO:0000256" key="4">
    <source>
        <dbReference type="PIRSR" id="PIRSR606710-1"/>
    </source>
</evidence>
<dbReference type="Proteomes" id="UP000824023">
    <property type="component" value="Unassembled WGS sequence"/>
</dbReference>
<accession>A0A9D2CXH7</accession>
<organism evidence="9 10">
    <name type="scientific">Candidatus Bacteroides merdipullorum</name>
    <dbReference type="NCBI Taxonomy" id="2838474"/>
    <lineage>
        <taxon>Bacteria</taxon>
        <taxon>Pseudomonadati</taxon>
        <taxon>Bacteroidota</taxon>
        <taxon>Bacteroidia</taxon>
        <taxon>Bacteroidales</taxon>
        <taxon>Bacteroidaceae</taxon>
        <taxon>Bacteroides</taxon>
    </lineage>
</organism>
<dbReference type="Pfam" id="PF17851">
    <property type="entry name" value="GH43_C2"/>
    <property type="match status" value="1"/>
</dbReference>
<evidence type="ECO:0000256" key="2">
    <source>
        <dbReference type="ARBA" id="ARBA00022801"/>
    </source>
</evidence>
<dbReference type="AlphaFoldDB" id="A0A9D2CXH7"/>
<dbReference type="EMBL" id="DXCK01000094">
    <property type="protein sequence ID" value="HIZ01958.1"/>
    <property type="molecule type" value="Genomic_DNA"/>
</dbReference>
<feature type="active site" description="Proton acceptor" evidence="4">
    <location>
        <position position="36"/>
    </location>
</feature>
<feature type="site" description="Important for catalytic activity, responsible for pKa modulation of the active site Glu and correct orientation of both the proton donor and substrate" evidence="5">
    <location>
        <position position="143"/>
    </location>
</feature>
<dbReference type="PANTHER" id="PTHR42812:SF5">
    <property type="entry name" value="ENDO-ARABINASE"/>
    <property type="match status" value="1"/>
</dbReference>
<dbReference type="InterPro" id="IPR023296">
    <property type="entry name" value="Glyco_hydro_beta-prop_sf"/>
</dbReference>
<dbReference type="CDD" id="cd08999">
    <property type="entry name" value="GH43_ABN-like"/>
    <property type="match status" value="1"/>
</dbReference>
<dbReference type="InterPro" id="IPR051795">
    <property type="entry name" value="Glycosyl_Hydrlase_43"/>
</dbReference>
<evidence type="ECO:0000313" key="10">
    <source>
        <dbReference type="Proteomes" id="UP000824023"/>
    </source>
</evidence>
<evidence type="ECO:0000256" key="5">
    <source>
        <dbReference type="PIRSR" id="PIRSR606710-2"/>
    </source>
</evidence>
<evidence type="ECO:0000259" key="8">
    <source>
        <dbReference type="Pfam" id="PF17851"/>
    </source>
</evidence>
<dbReference type="SUPFAM" id="SSF75005">
    <property type="entry name" value="Arabinanase/levansucrase/invertase"/>
    <property type="match status" value="1"/>
</dbReference>
<sequence>MKKTFVSLLCALSALLLAAQDRAEYVNPVIRGDIPDPTIIRIGSTYYAAGTSSEWAPFYPLFTSKDLVNWTQVGHIFDRQPAWTVNSFWAPELFYHNGKVYCYYTARERATGMSYIGVAVADSPTGEFVDHGLIVRHGKEAIDAFVFDDGGQLYISWKAYGLENRPIELMAARLSSDGLRVEGEPFTLLTDDERVGMEGQCHFKQGDYYYLVYASHGCCGFNSDYDVCVARSRSFAGPYEKYEGNPILHGGEGDFQSCGHGTMVESPDGRLFYLCHAYVSGNGFFVGRQPILQEMELTADGWLRFKGGDLAQARRPMPFGGTEQTLPAGFEDSFDADKLKVDWSWNYPYADVDAAFRQGKLYLSGRLKEGSRQGVALCVRAQSPDYACETRVQNQGKSLKGLTLYGDDGNLLVWGVSEGKYLLKQVKDGQESVLFEAPCPDASPRLRFTLAGGTGLRFYYYDDSGAGWTNVRRDLFDGRDLLRWDRVQRPGLFQSGDADEPGVFDYFKLTNVSGGGGNP</sequence>
<evidence type="ECO:0000256" key="3">
    <source>
        <dbReference type="ARBA" id="ARBA00023295"/>
    </source>
</evidence>
<keyword evidence="3 6" id="KW-0326">Glycosidase</keyword>
<proteinExistence type="inferred from homology"/>
<feature type="chain" id="PRO_5039293603" evidence="7">
    <location>
        <begin position="19"/>
        <end position="519"/>
    </location>
</feature>
<name>A0A9D2CXH7_9BACE</name>
<dbReference type="SUPFAM" id="SSF49899">
    <property type="entry name" value="Concanavalin A-like lectins/glucanases"/>
    <property type="match status" value="1"/>
</dbReference>
<dbReference type="GO" id="GO:0005975">
    <property type="term" value="P:carbohydrate metabolic process"/>
    <property type="evidence" value="ECO:0007669"/>
    <property type="project" value="InterPro"/>
</dbReference>
<dbReference type="PANTHER" id="PTHR42812">
    <property type="entry name" value="BETA-XYLOSIDASE"/>
    <property type="match status" value="1"/>
</dbReference>
<dbReference type="Gene3D" id="2.115.10.20">
    <property type="entry name" value="Glycosyl hydrolase domain, family 43"/>
    <property type="match status" value="1"/>
</dbReference>
<evidence type="ECO:0000256" key="6">
    <source>
        <dbReference type="RuleBase" id="RU361187"/>
    </source>
</evidence>
<dbReference type="Gene3D" id="2.60.120.200">
    <property type="match status" value="1"/>
</dbReference>
<dbReference type="Pfam" id="PF04616">
    <property type="entry name" value="Glyco_hydro_43"/>
    <property type="match status" value="1"/>
</dbReference>
<evidence type="ECO:0000256" key="1">
    <source>
        <dbReference type="ARBA" id="ARBA00009865"/>
    </source>
</evidence>
<reference evidence="9" key="2">
    <citation type="submission" date="2021-04" db="EMBL/GenBank/DDBJ databases">
        <authorList>
            <person name="Gilroy R."/>
        </authorList>
    </citation>
    <scope>NUCLEOTIDE SEQUENCE</scope>
    <source>
        <strain evidence="9">ChiHjej12B11-24981</strain>
    </source>
</reference>
<keyword evidence="7" id="KW-0732">Signal</keyword>
<feature type="domain" description="Beta-xylosidase C-terminal Concanavalin A-like" evidence="8">
    <location>
        <begin position="332"/>
        <end position="473"/>
    </location>
</feature>
<feature type="active site" description="Proton donor" evidence="4">
    <location>
        <position position="198"/>
    </location>
</feature>